<dbReference type="EMBL" id="KV878245">
    <property type="protein sequence ID" value="OJZ83706.1"/>
    <property type="molecule type" value="Genomic_DNA"/>
</dbReference>
<evidence type="ECO:0000256" key="4">
    <source>
        <dbReference type="ARBA" id="ARBA00022741"/>
    </source>
</evidence>
<dbReference type="EC" id="2.7.11.1" evidence="1"/>
<dbReference type="Gene3D" id="3.30.200.20">
    <property type="entry name" value="Phosphorylase Kinase, domain 1"/>
    <property type="match status" value="1"/>
</dbReference>
<organism evidence="10 11">
    <name type="scientific">Aspergillus luchuensis (strain CBS 106.47)</name>
    <dbReference type="NCBI Taxonomy" id="1137211"/>
    <lineage>
        <taxon>Eukaryota</taxon>
        <taxon>Fungi</taxon>
        <taxon>Dikarya</taxon>
        <taxon>Ascomycota</taxon>
        <taxon>Pezizomycotina</taxon>
        <taxon>Eurotiomycetes</taxon>
        <taxon>Eurotiomycetidae</taxon>
        <taxon>Eurotiales</taxon>
        <taxon>Aspergillaceae</taxon>
        <taxon>Aspergillus</taxon>
        <taxon>Aspergillus subgen. Circumdati</taxon>
    </lineage>
</organism>
<dbReference type="InterPro" id="IPR051334">
    <property type="entry name" value="SRPK"/>
</dbReference>
<evidence type="ECO:0000313" key="10">
    <source>
        <dbReference type="EMBL" id="OJZ83706.1"/>
    </source>
</evidence>
<accession>A0A1M3TAF0</accession>
<keyword evidence="6" id="KW-0067">ATP-binding</keyword>
<sequence length="383" mass="43993">MCFPTSGWDTIPAAEILDEERLDGFKKGQYYPVNIGDFFASKYQVIGKLGFGVTSTAWLARDLEGHRYVTLKVYTRDEDNAEQFRIYNHLQEHKSSHPGYAHVRTALDLFTISRNGGNHHCLVQQPMWESFRHLLYRNPTHRFTEDLLKAGLMQMFLALDYLHTECKLVHTDIKSDNILQEIADSSILEAFTKAEMDSPSPRKFVNSAPVYASRRFELPRVFGRAVLSDFGSAVRGDEKQDHDAQPNVYRSPEVMLMTEWSYPVDIWNVGVMIWDLFEGKHMFNGNDPDGKGYSTGAHLAEVIGLIGPPPSDMLKRGKRSHEFFTEDGNWKQDITIPQTGGLEASEQFLEGRNKEMGMLQWRPEDRKTARELLKDPWLNEQIE</sequence>
<dbReference type="OrthoDB" id="5979581at2759"/>
<evidence type="ECO:0000259" key="9">
    <source>
        <dbReference type="PROSITE" id="PS50011"/>
    </source>
</evidence>
<evidence type="ECO:0000256" key="8">
    <source>
        <dbReference type="ARBA" id="ARBA00048679"/>
    </source>
</evidence>
<protein>
    <recommendedName>
        <fullName evidence="1">non-specific serine/threonine protein kinase</fullName>
        <ecNumber evidence="1">2.7.11.1</ecNumber>
    </recommendedName>
</protein>
<dbReference type="InterPro" id="IPR000719">
    <property type="entry name" value="Prot_kinase_dom"/>
</dbReference>
<reference evidence="11" key="1">
    <citation type="journal article" date="2017" name="Genome Biol.">
        <title>Comparative genomics reveals high biological diversity and specific adaptations in the industrially and medically important fungal genus Aspergillus.</title>
        <authorList>
            <person name="de Vries R.P."/>
            <person name="Riley R."/>
            <person name="Wiebenga A."/>
            <person name="Aguilar-Osorio G."/>
            <person name="Amillis S."/>
            <person name="Uchima C.A."/>
            <person name="Anderluh G."/>
            <person name="Asadollahi M."/>
            <person name="Askin M."/>
            <person name="Barry K."/>
            <person name="Battaglia E."/>
            <person name="Bayram O."/>
            <person name="Benocci T."/>
            <person name="Braus-Stromeyer S.A."/>
            <person name="Caldana C."/>
            <person name="Canovas D."/>
            <person name="Cerqueira G.C."/>
            <person name="Chen F."/>
            <person name="Chen W."/>
            <person name="Choi C."/>
            <person name="Clum A."/>
            <person name="Dos Santos R.A."/>
            <person name="Damasio A.R."/>
            <person name="Diallinas G."/>
            <person name="Emri T."/>
            <person name="Fekete E."/>
            <person name="Flipphi M."/>
            <person name="Freyberg S."/>
            <person name="Gallo A."/>
            <person name="Gournas C."/>
            <person name="Habgood R."/>
            <person name="Hainaut M."/>
            <person name="Harispe M.L."/>
            <person name="Henrissat B."/>
            <person name="Hilden K.S."/>
            <person name="Hope R."/>
            <person name="Hossain A."/>
            <person name="Karabika E."/>
            <person name="Karaffa L."/>
            <person name="Karanyi Z."/>
            <person name="Krasevec N."/>
            <person name="Kuo A."/>
            <person name="Kusch H."/>
            <person name="LaButti K."/>
            <person name="Lagendijk E.L."/>
            <person name="Lapidus A."/>
            <person name="Levasseur A."/>
            <person name="Lindquist E."/>
            <person name="Lipzen A."/>
            <person name="Logrieco A.F."/>
            <person name="MacCabe A."/>
            <person name="Maekelae M.R."/>
            <person name="Malavazi I."/>
            <person name="Melin P."/>
            <person name="Meyer V."/>
            <person name="Mielnichuk N."/>
            <person name="Miskei M."/>
            <person name="Molnar A.P."/>
            <person name="Mule G."/>
            <person name="Ngan C.Y."/>
            <person name="Orejas M."/>
            <person name="Orosz E."/>
            <person name="Ouedraogo J.P."/>
            <person name="Overkamp K.M."/>
            <person name="Park H.-S."/>
            <person name="Perrone G."/>
            <person name="Piumi F."/>
            <person name="Punt P.J."/>
            <person name="Ram A.F."/>
            <person name="Ramon A."/>
            <person name="Rauscher S."/>
            <person name="Record E."/>
            <person name="Riano-Pachon D.M."/>
            <person name="Robert V."/>
            <person name="Roehrig J."/>
            <person name="Ruller R."/>
            <person name="Salamov A."/>
            <person name="Salih N.S."/>
            <person name="Samson R.A."/>
            <person name="Sandor E."/>
            <person name="Sanguinetti M."/>
            <person name="Schuetze T."/>
            <person name="Sepcic K."/>
            <person name="Shelest E."/>
            <person name="Sherlock G."/>
            <person name="Sophianopoulou V."/>
            <person name="Squina F.M."/>
            <person name="Sun H."/>
            <person name="Susca A."/>
            <person name="Todd R.B."/>
            <person name="Tsang A."/>
            <person name="Unkles S.E."/>
            <person name="van de Wiele N."/>
            <person name="van Rossen-Uffink D."/>
            <person name="Oliveira J.V."/>
            <person name="Vesth T.C."/>
            <person name="Visser J."/>
            <person name="Yu J.-H."/>
            <person name="Zhou M."/>
            <person name="Andersen M.R."/>
            <person name="Archer D.B."/>
            <person name="Baker S.E."/>
            <person name="Benoit I."/>
            <person name="Brakhage A.A."/>
            <person name="Braus G.H."/>
            <person name="Fischer R."/>
            <person name="Frisvad J.C."/>
            <person name="Goldman G.H."/>
            <person name="Houbraken J."/>
            <person name="Oakley B."/>
            <person name="Pocsi I."/>
            <person name="Scazzocchio C."/>
            <person name="Seiboth B."/>
            <person name="vanKuyk P.A."/>
            <person name="Wortman J."/>
            <person name="Dyer P.S."/>
            <person name="Grigoriev I.V."/>
        </authorList>
    </citation>
    <scope>NUCLEOTIDE SEQUENCE [LARGE SCALE GENOMIC DNA]</scope>
    <source>
        <strain evidence="11">CBS 106.47</strain>
    </source>
</reference>
<evidence type="ECO:0000256" key="1">
    <source>
        <dbReference type="ARBA" id="ARBA00012513"/>
    </source>
</evidence>
<comment type="catalytic activity">
    <reaction evidence="8">
        <text>L-seryl-[protein] + ATP = O-phospho-L-seryl-[protein] + ADP + H(+)</text>
        <dbReference type="Rhea" id="RHEA:17989"/>
        <dbReference type="Rhea" id="RHEA-COMP:9863"/>
        <dbReference type="Rhea" id="RHEA-COMP:11604"/>
        <dbReference type="ChEBI" id="CHEBI:15378"/>
        <dbReference type="ChEBI" id="CHEBI:29999"/>
        <dbReference type="ChEBI" id="CHEBI:30616"/>
        <dbReference type="ChEBI" id="CHEBI:83421"/>
        <dbReference type="ChEBI" id="CHEBI:456216"/>
        <dbReference type="EC" id="2.7.11.1"/>
    </reaction>
</comment>
<dbReference type="GO" id="GO:0000245">
    <property type="term" value="P:spliceosomal complex assembly"/>
    <property type="evidence" value="ECO:0007669"/>
    <property type="project" value="TreeGrafter"/>
</dbReference>
<gene>
    <name evidence="10" type="ORF">ASPFODRAFT_62835</name>
</gene>
<keyword evidence="4" id="KW-0547">Nucleotide-binding</keyword>
<evidence type="ECO:0000313" key="11">
    <source>
        <dbReference type="Proteomes" id="UP000184063"/>
    </source>
</evidence>
<dbReference type="GO" id="GO:0005634">
    <property type="term" value="C:nucleus"/>
    <property type="evidence" value="ECO:0007669"/>
    <property type="project" value="TreeGrafter"/>
</dbReference>
<comment type="catalytic activity">
    <reaction evidence="7">
        <text>L-threonyl-[protein] + ATP = O-phospho-L-threonyl-[protein] + ADP + H(+)</text>
        <dbReference type="Rhea" id="RHEA:46608"/>
        <dbReference type="Rhea" id="RHEA-COMP:11060"/>
        <dbReference type="Rhea" id="RHEA-COMP:11605"/>
        <dbReference type="ChEBI" id="CHEBI:15378"/>
        <dbReference type="ChEBI" id="CHEBI:30013"/>
        <dbReference type="ChEBI" id="CHEBI:30616"/>
        <dbReference type="ChEBI" id="CHEBI:61977"/>
        <dbReference type="ChEBI" id="CHEBI:456216"/>
        <dbReference type="EC" id="2.7.11.1"/>
    </reaction>
</comment>
<dbReference type="AlphaFoldDB" id="A0A1M3TAF0"/>
<keyword evidence="3" id="KW-0808">Transferase</keyword>
<dbReference type="PANTHER" id="PTHR47634:SF9">
    <property type="entry name" value="PROTEIN KINASE DOMAIN-CONTAINING PROTEIN-RELATED"/>
    <property type="match status" value="1"/>
</dbReference>
<dbReference type="PANTHER" id="PTHR47634">
    <property type="entry name" value="PROTEIN KINASE DOMAIN-CONTAINING PROTEIN-RELATED"/>
    <property type="match status" value="1"/>
</dbReference>
<dbReference type="GO" id="GO:0005524">
    <property type="term" value="F:ATP binding"/>
    <property type="evidence" value="ECO:0007669"/>
    <property type="project" value="UniProtKB-KW"/>
</dbReference>
<dbReference type="Pfam" id="PF00069">
    <property type="entry name" value="Pkinase"/>
    <property type="match status" value="2"/>
</dbReference>
<evidence type="ECO:0000256" key="6">
    <source>
        <dbReference type="ARBA" id="ARBA00022840"/>
    </source>
</evidence>
<proteinExistence type="predicted"/>
<dbReference type="PROSITE" id="PS50011">
    <property type="entry name" value="PROTEIN_KINASE_DOM"/>
    <property type="match status" value="1"/>
</dbReference>
<evidence type="ECO:0000256" key="5">
    <source>
        <dbReference type="ARBA" id="ARBA00022777"/>
    </source>
</evidence>
<dbReference type="GO" id="GO:0050684">
    <property type="term" value="P:regulation of mRNA processing"/>
    <property type="evidence" value="ECO:0007669"/>
    <property type="project" value="TreeGrafter"/>
</dbReference>
<dbReference type="SMART" id="SM00220">
    <property type="entry name" value="S_TKc"/>
    <property type="match status" value="1"/>
</dbReference>
<dbReference type="GO" id="GO:0004674">
    <property type="term" value="F:protein serine/threonine kinase activity"/>
    <property type="evidence" value="ECO:0007669"/>
    <property type="project" value="UniProtKB-KW"/>
</dbReference>
<dbReference type="SUPFAM" id="SSF56112">
    <property type="entry name" value="Protein kinase-like (PK-like)"/>
    <property type="match status" value="1"/>
</dbReference>
<evidence type="ECO:0000256" key="3">
    <source>
        <dbReference type="ARBA" id="ARBA00022679"/>
    </source>
</evidence>
<dbReference type="GO" id="GO:0005737">
    <property type="term" value="C:cytoplasm"/>
    <property type="evidence" value="ECO:0007669"/>
    <property type="project" value="TreeGrafter"/>
</dbReference>
<evidence type="ECO:0000256" key="2">
    <source>
        <dbReference type="ARBA" id="ARBA00022527"/>
    </source>
</evidence>
<name>A0A1M3TAF0_ASPLC</name>
<keyword evidence="5" id="KW-0418">Kinase</keyword>
<dbReference type="Gene3D" id="1.10.510.10">
    <property type="entry name" value="Transferase(Phosphotransferase) domain 1"/>
    <property type="match status" value="1"/>
</dbReference>
<dbReference type="VEuPathDB" id="FungiDB:ASPFODRAFT_62835"/>
<dbReference type="InterPro" id="IPR011009">
    <property type="entry name" value="Kinase-like_dom_sf"/>
</dbReference>
<keyword evidence="2" id="KW-0723">Serine/threonine-protein kinase</keyword>
<evidence type="ECO:0000256" key="7">
    <source>
        <dbReference type="ARBA" id="ARBA00047899"/>
    </source>
</evidence>
<dbReference type="Proteomes" id="UP000184063">
    <property type="component" value="Unassembled WGS sequence"/>
</dbReference>
<feature type="domain" description="Protein kinase" evidence="9">
    <location>
        <begin position="43"/>
        <end position="378"/>
    </location>
</feature>